<dbReference type="Pfam" id="PF13692">
    <property type="entry name" value="Glyco_trans_1_4"/>
    <property type="match status" value="1"/>
</dbReference>
<comment type="caution">
    <text evidence="1">The sequence shown here is derived from an EMBL/GenBank/DDBJ whole genome shotgun (WGS) entry which is preliminary data.</text>
</comment>
<dbReference type="Proteomes" id="UP001595478">
    <property type="component" value="Unassembled WGS sequence"/>
</dbReference>
<sequence length="407" mass="46638">MRILFVCQRLPFPPNKGEKLRTYHQIKYLQESGIDVEVLAPVESESELRDAGELRDSLGLNVYPIMRKFNVFNYMKGLLTETALSVAKFYDSEVQSTFERILSTVKIDSVIFSASSLTPYWWRMSQTTDIRAYCDFMDVDSDKWHQYAETAGFVMKWIYKREARLIRELEIKSCVSLERCFLIAEKELEIIANFLPDNASLPLAVGNGIDTSEFYPSERQSSFVLKEHSSLEFLFVGVMDYKPNVDAVLWFVENVWPQIVSKYPQARFRIVGMSPIPKVIKLADRKGIEVTGKVNDVSEYFRSADIFVAPFTIARGVQNKILQAMATGLPVITSSKGAEGINCKHRQDILIADEPDTFLASLDFLLEGDHFRTISQHARQKIVEEYSWEKHLQVFKQTITGELNESS</sequence>
<proteinExistence type="predicted"/>
<dbReference type="Gene3D" id="3.40.50.2000">
    <property type="entry name" value="Glycogen Phosphorylase B"/>
    <property type="match status" value="2"/>
</dbReference>
<keyword evidence="2" id="KW-1185">Reference proteome</keyword>
<evidence type="ECO:0000313" key="2">
    <source>
        <dbReference type="Proteomes" id="UP001595478"/>
    </source>
</evidence>
<dbReference type="SUPFAM" id="SSF53756">
    <property type="entry name" value="UDP-Glycosyltransferase/glycogen phosphorylase"/>
    <property type="match status" value="1"/>
</dbReference>
<gene>
    <name evidence="1" type="ORF">ACFOHL_04355</name>
</gene>
<dbReference type="CDD" id="cd03801">
    <property type="entry name" value="GT4_PimA-like"/>
    <property type="match status" value="1"/>
</dbReference>
<dbReference type="NCBIfam" id="TIGR03087">
    <property type="entry name" value="stp1"/>
    <property type="match status" value="1"/>
</dbReference>
<name>A0ABV7FQS4_9ALTE</name>
<accession>A0ABV7FQS4</accession>
<evidence type="ECO:0000313" key="1">
    <source>
        <dbReference type="EMBL" id="MFC3120837.1"/>
    </source>
</evidence>
<protein>
    <submittedName>
        <fullName evidence="1">TIGR03087 family PEP-CTERM/XrtA system glycosyltransferase</fullName>
    </submittedName>
</protein>
<organism evidence="1 2">
    <name type="scientific">Agaribacter flavus</name>
    <dbReference type="NCBI Taxonomy" id="1902781"/>
    <lineage>
        <taxon>Bacteria</taxon>
        <taxon>Pseudomonadati</taxon>
        <taxon>Pseudomonadota</taxon>
        <taxon>Gammaproteobacteria</taxon>
        <taxon>Alteromonadales</taxon>
        <taxon>Alteromonadaceae</taxon>
        <taxon>Agaribacter</taxon>
    </lineage>
</organism>
<dbReference type="InterPro" id="IPR017521">
    <property type="entry name" value="Sugar_tfrase_PEP-CTERM_Stp1"/>
</dbReference>
<dbReference type="RefSeq" id="WP_376918980.1">
    <property type="nucleotide sequence ID" value="NZ_JBHRSW010000006.1"/>
</dbReference>
<dbReference type="PANTHER" id="PTHR12526:SF630">
    <property type="entry name" value="GLYCOSYLTRANSFERASE"/>
    <property type="match status" value="1"/>
</dbReference>
<dbReference type="EMBL" id="JBHRSW010000006">
    <property type="protein sequence ID" value="MFC3120837.1"/>
    <property type="molecule type" value="Genomic_DNA"/>
</dbReference>
<reference evidence="2" key="1">
    <citation type="journal article" date="2019" name="Int. J. Syst. Evol. Microbiol.">
        <title>The Global Catalogue of Microorganisms (GCM) 10K type strain sequencing project: providing services to taxonomists for standard genome sequencing and annotation.</title>
        <authorList>
            <consortium name="The Broad Institute Genomics Platform"/>
            <consortium name="The Broad Institute Genome Sequencing Center for Infectious Disease"/>
            <person name="Wu L."/>
            <person name="Ma J."/>
        </authorList>
    </citation>
    <scope>NUCLEOTIDE SEQUENCE [LARGE SCALE GENOMIC DNA]</scope>
    <source>
        <strain evidence="2">KCTC 52473</strain>
    </source>
</reference>
<dbReference type="PANTHER" id="PTHR12526">
    <property type="entry name" value="GLYCOSYLTRANSFERASE"/>
    <property type="match status" value="1"/>
</dbReference>